<keyword evidence="1" id="KW-0479">Metal-binding</keyword>
<feature type="compositionally biased region" description="Low complexity" evidence="7">
    <location>
        <begin position="223"/>
        <end position="234"/>
    </location>
</feature>
<protein>
    <recommendedName>
        <fullName evidence="8">Zn(2)-C6 fungal-type domain-containing protein</fullName>
    </recommendedName>
</protein>
<dbReference type="GO" id="GO:0000978">
    <property type="term" value="F:RNA polymerase II cis-regulatory region sequence-specific DNA binding"/>
    <property type="evidence" value="ECO:0007669"/>
    <property type="project" value="TreeGrafter"/>
</dbReference>
<dbReference type="PROSITE" id="PS50048">
    <property type="entry name" value="ZN2_CY6_FUNGAL_2"/>
    <property type="match status" value="1"/>
</dbReference>
<dbReference type="PANTHER" id="PTHR31944">
    <property type="entry name" value="HEME-RESPONSIVE ZINC FINGER TRANSCRIPTION FACTOR HAP1"/>
    <property type="match status" value="1"/>
</dbReference>
<evidence type="ECO:0000256" key="7">
    <source>
        <dbReference type="SAM" id="MobiDB-lite"/>
    </source>
</evidence>
<dbReference type="EMBL" id="JAEOAQ010000001">
    <property type="protein sequence ID" value="KAG5421465.1"/>
    <property type="molecule type" value="Genomic_DNA"/>
</dbReference>
<dbReference type="RefSeq" id="XP_067550581.1">
    <property type="nucleotide sequence ID" value="XM_067694749.1"/>
</dbReference>
<proteinExistence type="predicted"/>
<feature type="region of interest" description="Disordered" evidence="7">
    <location>
        <begin position="1"/>
        <end position="91"/>
    </location>
</feature>
<keyword evidence="2" id="KW-0862">Zinc</keyword>
<feature type="region of interest" description="Disordered" evidence="7">
    <location>
        <begin position="223"/>
        <end position="252"/>
    </location>
</feature>
<sequence length="932" mass="107978">MDIRNITEKPTSQQNSTRSTPESNTAAPKQSGSTELEKESDMETRDLSTMQQQQQYTASPSNENDGISNEGSAHSPSPMPPPNPNPQSATDEQTHVYNYDHEHSLNKPKRQRRSYSCGPCKMLKIKCDLQIPCTSCKKFKRVNRCMLQPPQPPSQEELSKIKERKKRTMHKRLKTSNDIVHAFHDNQSSIPSLLSSIQSSSRLMEQQPRSFFDHSAQVSRSAAAAGVGAKSSPAHAQQSNFSNLQPETNNGLPAHTITHITSNYANQTQTQLSADIQQTEGDLLNTLTHRDYQKDVEMSMVDVKRIKRLLPSNFETVEHIFQLYLNTINTVFLDTQNHDEILRVGRLVYQKLVAIDDENVKNISKSIEFNVVELRNLSLLFLILASGFLFEKVENISCNFLFDLRTIYKDDLIDDWVKIAKCIKLKLLSYESLTDLIYLMDWYFIIKNLYTYDYKIIENYLEFNSLLNYLVLNNDFISLIEDTGMEVPASQDNTPQPQVGDDSRRKTYPQSREFRVLGKYWIQIRMIELEFTFFQCKGSMLVSNQLKNSIVPHEDALKNMYGPKASYVDSPLTRHQVSIWGLYYTRSGQSTSIRRIVQDYLELYSNASLILKDDLQKTEGRFCNAHEQEPKPETTLQDVETLLKNEQILLLFVRWLSFIRIEANYFPSLRYSSFLTTMMNLNNHFNLLDKHYTSGKAGENLVDFILSNFSLHFIKPFFQCLTYQSLFLIFLKYSLLEKSKDGGAHYKIRLDEIYQQILSSFQRTLNKFVTSPKMKEYYTSIRVFEVNIGFLIDVNHVLNDEPTSIHEQESSTSRKHKPPFEFENLTDLLYRLKSEFNPAHWEYLIDIYFGSRDNFFRYVEKEWDLFQFLLSDAPTPGDGPGANLTKNMVITNSLKFNDEFVDHHKGKLMGLVFDNNVVQEYMKLNVEPNIDD</sequence>
<dbReference type="PANTHER" id="PTHR31944:SF131">
    <property type="entry name" value="HEME-RESPONSIVE ZINC FINGER TRANSCRIPTION FACTOR HAP1"/>
    <property type="match status" value="1"/>
</dbReference>
<keyword evidence="10" id="KW-1185">Reference proteome</keyword>
<feature type="domain" description="Zn(2)-C6 fungal-type" evidence="8">
    <location>
        <begin position="116"/>
        <end position="147"/>
    </location>
</feature>
<accession>A0A8H7ZGM7</accession>
<name>A0A8H7ZGM7_9ASCO</name>
<dbReference type="InterPro" id="IPR051430">
    <property type="entry name" value="Fungal_TF_Env_Response"/>
</dbReference>
<evidence type="ECO:0000256" key="6">
    <source>
        <dbReference type="ARBA" id="ARBA00023242"/>
    </source>
</evidence>
<feature type="compositionally biased region" description="Polar residues" evidence="7">
    <location>
        <begin position="235"/>
        <end position="251"/>
    </location>
</feature>
<reference evidence="9 10" key="1">
    <citation type="submission" date="2020-12" db="EMBL/GenBank/DDBJ databases">
        <title>Effect of drift, selection, and recombination on the evolution of hybrid genomes in Candida yeast pathogens.</title>
        <authorList>
            <person name="Mixao V."/>
            <person name="Ksiezopolska E."/>
            <person name="Saus E."/>
            <person name="Boekhout T."/>
            <person name="Gacser A."/>
            <person name="Gabaldon T."/>
        </authorList>
    </citation>
    <scope>NUCLEOTIDE SEQUENCE [LARGE SCALE GENOMIC DNA]</scope>
    <source>
        <strain evidence="9 10">BP57</strain>
    </source>
</reference>
<evidence type="ECO:0000256" key="3">
    <source>
        <dbReference type="ARBA" id="ARBA00023015"/>
    </source>
</evidence>
<evidence type="ECO:0000313" key="10">
    <source>
        <dbReference type="Proteomes" id="UP000669133"/>
    </source>
</evidence>
<evidence type="ECO:0000256" key="5">
    <source>
        <dbReference type="ARBA" id="ARBA00023163"/>
    </source>
</evidence>
<dbReference type="SUPFAM" id="SSF57701">
    <property type="entry name" value="Zn2/Cys6 DNA-binding domain"/>
    <property type="match status" value="1"/>
</dbReference>
<gene>
    <name evidence="9" type="ORF">I9W82_000556</name>
</gene>
<keyword evidence="4" id="KW-0238">DNA-binding</keyword>
<evidence type="ECO:0000256" key="2">
    <source>
        <dbReference type="ARBA" id="ARBA00022833"/>
    </source>
</evidence>
<comment type="caution">
    <text evidence="9">The sequence shown here is derived from an EMBL/GenBank/DDBJ whole genome shotgun (WGS) entry which is preliminary data.</text>
</comment>
<organism evidence="9 10">
    <name type="scientific">Candida metapsilosis</name>
    <dbReference type="NCBI Taxonomy" id="273372"/>
    <lineage>
        <taxon>Eukaryota</taxon>
        <taxon>Fungi</taxon>
        <taxon>Dikarya</taxon>
        <taxon>Ascomycota</taxon>
        <taxon>Saccharomycotina</taxon>
        <taxon>Pichiomycetes</taxon>
        <taxon>Debaryomycetaceae</taxon>
        <taxon>Candida/Lodderomyces clade</taxon>
        <taxon>Candida</taxon>
    </lineage>
</organism>
<keyword evidence="5" id="KW-0804">Transcription</keyword>
<dbReference type="Proteomes" id="UP000669133">
    <property type="component" value="Unassembled WGS sequence"/>
</dbReference>
<dbReference type="InterPro" id="IPR036864">
    <property type="entry name" value="Zn2-C6_fun-type_DNA-bd_sf"/>
</dbReference>
<dbReference type="Pfam" id="PF00172">
    <property type="entry name" value="Zn_clus"/>
    <property type="match status" value="1"/>
</dbReference>
<dbReference type="SMART" id="SM00066">
    <property type="entry name" value="GAL4"/>
    <property type="match status" value="1"/>
</dbReference>
<feature type="compositionally biased region" description="Polar residues" evidence="7">
    <location>
        <begin position="47"/>
        <end position="74"/>
    </location>
</feature>
<keyword evidence="6" id="KW-0539">Nucleus</keyword>
<dbReference type="OrthoDB" id="1747771at2759"/>
<dbReference type="GO" id="GO:0005634">
    <property type="term" value="C:nucleus"/>
    <property type="evidence" value="ECO:0007669"/>
    <property type="project" value="TreeGrafter"/>
</dbReference>
<keyword evidence="3" id="KW-0805">Transcription regulation</keyword>
<evidence type="ECO:0000256" key="4">
    <source>
        <dbReference type="ARBA" id="ARBA00023125"/>
    </source>
</evidence>
<dbReference type="AlphaFoldDB" id="A0A8H7ZGM7"/>
<dbReference type="InterPro" id="IPR001138">
    <property type="entry name" value="Zn2Cys6_DnaBD"/>
</dbReference>
<dbReference type="GO" id="GO:0008270">
    <property type="term" value="F:zinc ion binding"/>
    <property type="evidence" value="ECO:0007669"/>
    <property type="project" value="InterPro"/>
</dbReference>
<evidence type="ECO:0000259" key="8">
    <source>
        <dbReference type="PROSITE" id="PS50048"/>
    </source>
</evidence>
<feature type="compositionally biased region" description="Basic and acidic residues" evidence="7">
    <location>
        <begin position="35"/>
        <end position="46"/>
    </location>
</feature>
<feature type="region of interest" description="Disordered" evidence="7">
    <location>
        <begin position="487"/>
        <end position="506"/>
    </location>
</feature>
<feature type="compositionally biased region" description="Polar residues" evidence="7">
    <location>
        <begin position="8"/>
        <end position="34"/>
    </location>
</feature>
<evidence type="ECO:0000256" key="1">
    <source>
        <dbReference type="ARBA" id="ARBA00022723"/>
    </source>
</evidence>
<dbReference type="Gene3D" id="4.10.240.10">
    <property type="entry name" value="Zn(2)-C6 fungal-type DNA-binding domain"/>
    <property type="match status" value="1"/>
</dbReference>
<evidence type="ECO:0000313" key="9">
    <source>
        <dbReference type="EMBL" id="KAG5421465.1"/>
    </source>
</evidence>
<dbReference type="PROSITE" id="PS00463">
    <property type="entry name" value="ZN2_CY6_FUNGAL_1"/>
    <property type="match status" value="1"/>
</dbReference>
<dbReference type="GeneID" id="93649185"/>
<dbReference type="GO" id="GO:0001228">
    <property type="term" value="F:DNA-binding transcription activator activity, RNA polymerase II-specific"/>
    <property type="evidence" value="ECO:0007669"/>
    <property type="project" value="TreeGrafter"/>
</dbReference>